<proteinExistence type="inferred from homology"/>
<dbReference type="PANTHER" id="PTHR11932">
    <property type="entry name" value="CULLIN"/>
    <property type="match status" value="1"/>
</dbReference>
<comment type="caution">
    <text evidence="7">The sequence shown here is derived from an EMBL/GenBank/DDBJ whole genome shotgun (WGS) entry which is preliminary data.</text>
</comment>
<dbReference type="AlphaFoldDB" id="A0A9Q5N4U8"/>
<keyword evidence="3" id="KW-0832">Ubl conjugation</keyword>
<dbReference type="PROSITE" id="PS50069">
    <property type="entry name" value="CULLIN_2"/>
    <property type="match status" value="1"/>
</dbReference>
<dbReference type="InterPro" id="IPR016159">
    <property type="entry name" value="Cullin_repeat-like_dom_sf"/>
</dbReference>
<evidence type="ECO:0000313" key="7">
    <source>
        <dbReference type="EMBL" id="OCB84678.1"/>
    </source>
</evidence>
<dbReference type="GO" id="GO:0031625">
    <property type="term" value="F:ubiquitin protein ligase binding"/>
    <property type="evidence" value="ECO:0007669"/>
    <property type="project" value="InterPro"/>
</dbReference>
<keyword evidence="7" id="KW-0436">Ligase</keyword>
<comment type="similarity">
    <text evidence="1 4 5">Belongs to the cullin family.</text>
</comment>
<dbReference type="InterPro" id="IPR036390">
    <property type="entry name" value="WH_DNA-bd_sf"/>
</dbReference>
<dbReference type="InterPro" id="IPR001373">
    <property type="entry name" value="Cullin_N"/>
</dbReference>
<evidence type="ECO:0000259" key="6">
    <source>
        <dbReference type="PROSITE" id="PS50069"/>
    </source>
</evidence>
<dbReference type="SUPFAM" id="SSF74788">
    <property type="entry name" value="Cullin repeat-like"/>
    <property type="match status" value="1"/>
</dbReference>
<evidence type="ECO:0000313" key="8">
    <source>
        <dbReference type="Proteomes" id="UP000757232"/>
    </source>
</evidence>
<evidence type="ECO:0000256" key="1">
    <source>
        <dbReference type="ARBA" id="ARBA00006019"/>
    </source>
</evidence>
<reference evidence="7" key="1">
    <citation type="submission" date="2016-06" db="EMBL/GenBank/DDBJ databases">
        <title>Draft Genome sequence of the fungus Inonotus baumii.</title>
        <authorList>
            <person name="Zhu H."/>
            <person name="Lin W."/>
        </authorList>
    </citation>
    <scope>NUCLEOTIDE SEQUENCE</scope>
    <source>
        <strain evidence="7">821</strain>
    </source>
</reference>
<keyword evidence="2" id="KW-1017">Isopeptide bond</keyword>
<dbReference type="FunFam" id="1.20.1310.10:FF:000001">
    <property type="entry name" value="Cullin 3"/>
    <property type="match status" value="1"/>
</dbReference>
<feature type="domain" description="Cullin family profile" evidence="6">
    <location>
        <begin position="433"/>
        <end position="666"/>
    </location>
</feature>
<dbReference type="Gene3D" id="3.30.230.130">
    <property type="entry name" value="Cullin, Chain C, Domain 2"/>
    <property type="match status" value="1"/>
</dbReference>
<dbReference type="GO" id="GO:0016874">
    <property type="term" value="F:ligase activity"/>
    <property type="evidence" value="ECO:0007669"/>
    <property type="project" value="UniProtKB-KW"/>
</dbReference>
<dbReference type="Pfam" id="PF00888">
    <property type="entry name" value="Cullin"/>
    <property type="match status" value="1"/>
</dbReference>
<dbReference type="SMART" id="SM00182">
    <property type="entry name" value="CULLIN"/>
    <property type="match status" value="1"/>
</dbReference>
<protein>
    <submittedName>
        <fullName evidence="7">Ubiquitin ligase SCF complex subunit Cullin</fullName>
    </submittedName>
</protein>
<dbReference type="FunFam" id="1.20.1310.10:FF:000002">
    <property type="entry name" value="cullin-3 isoform X1"/>
    <property type="match status" value="1"/>
</dbReference>
<evidence type="ECO:0000256" key="5">
    <source>
        <dbReference type="RuleBase" id="RU003829"/>
    </source>
</evidence>
<accession>A0A9Q5N4U8</accession>
<dbReference type="InterPro" id="IPR059120">
    <property type="entry name" value="Cullin-like_AB"/>
</dbReference>
<organism evidence="7 8">
    <name type="scientific">Sanghuangporus baumii</name>
    <name type="common">Phellinus baumii</name>
    <dbReference type="NCBI Taxonomy" id="108892"/>
    <lineage>
        <taxon>Eukaryota</taxon>
        <taxon>Fungi</taxon>
        <taxon>Dikarya</taxon>
        <taxon>Basidiomycota</taxon>
        <taxon>Agaricomycotina</taxon>
        <taxon>Agaricomycetes</taxon>
        <taxon>Hymenochaetales</taxon>
        <taxon>Hymenochaetaceae</taxon>
        <taxon>Sanghuangporus</taxon>
    </lineage>
</organism>
<evidence type="ECO:0000256" key="4">
    <source>
        <dbReference type="PROSITE-ProRule" id="PRU00330"/>
    </source>
</evidence>
<dbReference type="Proteomes" id="UP000757232">
    <property type="component" value="Unassembled WGS sequence"/>
</dbReference>
<dbReference type="OrthoDB" id="27073at2759"/>
<dbReference type="Pfam" id="PF26557">
    <property type="entry name" value="Cullin_AB"/>
    <property type="match status" value="1"/>
</dbReference>
<dbReference type="GO" id="GO:0006511">
    <property type="term" value="P:ubiquitin-dependent protein catabolic process"/>
    <property type="evidence" value="ECO:0007669"/>
    <property type="project" value="InterPro"/>
</dbReference>
<evidence type="ECO:0000256" key="3">
    <source>
        <dbReference type="ARBA" id="ARBA00022843"/>
    </source>
</evidence>
<dbReference type="InterPro" id="IPR019559">
    <property type="entry name" value="Cullin_neddylation_domain"/>
</dbReference>
<dbReference type="InterPro" id="IPR045093">
    <property type="entry name" value="Cullin"/>
</dbReference>
<dbReference type="InterPro" id="IPR036388">
    <property type="entry name" value="WH-like_DNA-bd_sf"/>
</dbReference>
<sequence>MKLKHQLGVNLFFYTYISMASAVPRKVKAKIHVPDTSVTETWTAFSKAIREIHNHNASNLSFEENYRFAYNLVLHKQGKLLYDGVKELISENIDRLAETVAKPAFPSPVSGDPAQKSQEVERFLKAVRESWDDHKGSMSKLRDLLKYMDRVYSPNAGVPVIWDAGMNLFLTRMIKSPIREHIINAILNQIEIDREGYAINRSAVKSCVDILLTLRYESETGPISVYKSDIETAVLRDSEAYYKREGERLIISCDSPEYLRRAEERFAQEEARAVHYLSSQTAAPLRQILEVTLLSPHLSSIITKTNSGLDNMLDLDQKENLARLYRLFVMVPAGRTTLRRALKDSILRRGLEINHAYEDEVAQGNMVIVDDPKGKGKARSTAAPADIASRWVEDVLNLKDKFDQFWKHCFDGDREFETSCNEAFETFINRNKQAAEYISLFIDENLKKGLKGKTDQEIDIVLDKTVTVFRYITDKDVFERYYKLHLAKRLLHNRSVSDDAERGMLAKLKIECGFHFTQKLEGMFNDMKVSADTMEAYKKHVSKNTSPEIEMSVTILTSNAWPSAMTSQSPTCILPNNMQSSANHFQMFYLSRHTGRKLTWQLSLGNFDMKVSFKSRKHDLNVSTLALVILLLFEDLGDGEFLSYEEIQSATNIPELELKRQLQSLACAKFKVLKKHPPSRDINQDDSFSFNVDFSAPVQRIKINTISAATRIETPEERKETLDRVDEERKHQTDACIVRVMKNRKHMSHNDLINEVTRQLASRFSPQPLGIKKRIESLIEVSSPSSSRKARRTN</sequence>
<dbReference type="InterPro" id="IPR036317">
    <property type="entry name" value="Cullin_homology_sf"/>
</dbReference>
<evidence type="ECO:0000256" key="2">
    <source>
        <dbReference type="ARBA" id="ARBA00022499"/>
    </source>
</evidence>
<dbReference type="SUPFAM" id="SSF75632">
    <property type="entry name" value="Cullin homology domain"/>
    <property type="match status" value="1"/>
</dbReference>
<gene>
    <name evidence="7" type="ORF">A7U60_g8198</name>
</gene>
<dbReference type="Pfam" id="PF10557">
    <property type="entry name" value="Cullin_Nedd8"/>
    <property type="match status" value="1"/>
</dbReference>
<name>A0A9Q5N4U8_SANBA</name>
<dbReference type="SMART" id="SM00884">
    <property type="entry name" value="Cullin_Nedd8"/>
    <property type="match status" value="1"/>
</dbReference>
<keyword evidence="8" id="KW-1185">Reference proteome</keyword>
<dbReference type="EMBL" id="LNZH02000214">
    <property type="protein sequence ID" value="OCB84678.1"/>
    <property type="molecule type" value="Genomic_DNA"/>
</dbReference>
<dbReference type="Gene3D" id="1.20.1310.10">
    <property type="entry name" value="Cullin Repeats"/>
    <property type="match status" value="4"/>
</dbReference>
<dbReference type="SUPFAM" id="SSF46785">
    <property type="entry name" value="Winged helix' DNA-binding domain"/>
    <property type="match status" value="1"/>
</dbReference>
<dbReference type="FunFam" id="1.10.10.10:FF:000014">
    <property type="entry name" value="Cullin 1"/>
    <property type="match status" value="1"/>
</dbReference>
<dbReference type="Gene3D" id="1.10.10.10">
    <property type="entry name" value="Winged helix-like DNA-binding domain superfamily/Winged helix DNA-binding domain"/>
    <property type="match status" value="1"/>
</dbReference>
<dbReference type="InterPro" id="IPR016158">
    <property type="entry name" value="Cullin_homology"/>
</dbReference>